<dbReference type="PANTHER" id="PTHR32071:SF13">
    <property type="entry name" value="RESPONSE REGULATOR HSFA"/>
    <property type="match status" value="1"/>
</dbReference>
<gene>
    <name evidence="9" type="ORF">MTBBW1_1880029</name>
</gene>
<dbReference type="GO" id="GO:0000160">
    <property type="term" value="P:phosphorelay signal transduction system"/>
    <property type="evidence" value="ECO:0007669"/>
    <property type="project" value="InterPro"/>
</dbReference>
<dbReference type="Pfam" id="PF00158">
    <property type="entry name" value="Sigma54_activat"/>
    <property type="match status" value="1"/>
</dbReference>
<dbReference type="SUPFAM" id="SSF46689">
    <property type="entry name" value="Homeodomain-like"/>
    <property type="match status" value="1"/>
</dbReference>
<dbReference type="Pfam" id="PF02954">
    <property type="entry name" value="HTH_8"/>
    <property type="match status" value="1"/>
</dbReference>
<dbReference type="EMBL" id="FWEV01000099">
    <property type="protein sequence ID" value="SLM29592.1"/>
    <property type="molecule type" value="Genomic_DNA"/>
</dbReference>
<feature type="domain" description="Response regulatory" evidence="8">
    <location>
        <begin position="10"/>
        <end position="125"/>
    </location>
</feature>
<evidence type="ECO:0000256" key="4">
    <source>
        <dbReference type="ARBA" id="ARBA00023125"/>
    </source>
</evidence>
<dbReference type="AlphaFoldDB" id="A0A1W1HAZ8"/>
<dbReference type="InterPro" id="IPR001789">
    <property type="entry name" value="Sig_transdc_resp-reg_receiver"/>
</dbReference>
<dbReference type="InterPro" id="IPR025943">
    <property type="entry name" value="Sigma_54_int_dom_ATP-bd_2"/>
</dbReference>
<dbReference type="SMART" id="SM00448">
    <property type="entry name" value="REC"/>
    <property type="match status" value="1"/>
</dbReference>
<dbReference type="PANTHER" id="PTHR32071">
    <property type="entry name" value="TRANSCRIPTIONAL REGULATORY PROTEIN"/>
    <property type="match status" value="1"/>
</dbReference>
<dbReference type="InterPro" id="IPR058031">
    <property type="entry name" value="AAA_lid_NorR"/>
</dbReference>
<dbReference type="RefSeq" id="WP_080806651.1">
    <property type="nucleotide sequence ID" value="NZ_LT828554.1"/>
</dbReference>
<keyword evidence="2" id="KW-0067">ATP-binding</keyword>
<proteinExistence type="predicted"/>
<dbReference type="InterPro" id="IPR003593">
    <property type="entry name" value="AAA+_ATPase"/>
</dbReference>
<dbReference type="PROSITE" id="PS00688">
    <property type="entry name" value="SIGMA54_INTERACT_3"/>
    <property type="match status" value="1"/>
</dbReference>
<keyword evidence="1" id="KW-0547">Nucleotide-binding</keyword>
<dbReference type="Pfam" id="PF00072">
    <property type="entry name" value="Response_reg"/>
    <property type="match status" value="1"/>
</dbReference>
<dbReference type="CDD" id="cd00156">
    <property type="entry name" value="REC"/>
    <property type="match status" value="1"/>
</dbReference>
<dbReference type="Gene3D" id="1.10.8.60">
    <property type="match status" value="1"/>
</dbReference>
<keyword evidence="6" id="KW-0597">Phosphoprotein</keyword>
<keyword evidence="5" id="KW-0804">Transcription</keyword>
<dbReference type="Proteomes" id="UP000191931">
    <property type="component" value="Unassembled WGS sequence"/>
</dbReference>
<keyword evidence="3" id="KW-0805">Transcription regulation</keyword>
<dbReference type="STRING" id="1246637.MTBBW1_1880029"/>
<dbReference type="InterPro" id="IPR027417">
    <property type="entry name" value="P-loop_NTPase"/>
</dbReference>
<dbReference type="InterPro" id="IPR002078">
    <property type="entry name" value="Sigma_54_int"/>
</dbReference>
<dbReference type="GO" id="GO:0006355">
    <property type="term" value="P:regulation of DNA-templated transcription"/>
    <property type="evidence" value="ECO:0007669"/>
    <property type="project" value="InterPro"/>
</dbReference>
<evidence type="ECO:0000313" key="10">
    <source>
        <dbReference type="Proteomes" id="UP000191931"/>
    </source>
</evidence>
<evidence type="ECO:0000259" key="8">
    <source>
        <dbReference type="PROSITE" id="PS50110"/>
    </source>
</evidence>
<dbReference type="Pfam" id="PF25601">
    <property type="entry name" value="AAA_lid_14"/>
    <property type="match status" value="1"/>
</dbReference>
<keyword evidence="4" id="KW-0238">DNA-binding</keyword>
<sequence length="489" mass="54289">MLDFHKSDIPVVFVDDEQSELDAYSFLLQSMGVKKIITIKDSRSVMATLESLLTCVVFLDLNMPQKSGKEVLQELKVARPHIPVVICTANSDIETAVECLKLGAHDYLVKPINMNTFGSALRNALEISTLRQEVMNLKGFSLSQKLNHPEYFREIITKSPAMFTLFHYIEAIAPSGQPVLILGETGSGKELTARAIHDASGVTGDFVVVDVSGLDDPLFSDTLFGHKRGAYTGAEKDRPGLIKKANNGTLFLDEIGDLTKVSQIKLLRLVQEGLYYPLGSDQPKTSSTRIITATNKKLNHQVHSSEGAEEENSFRMDLFYRLSTHLLILPPLRERTEDIPLLVEHFKAKAADQMNREVVSIADSLIAILSTHPFPGNIRELKTYIFDAVARCTTRELTENDILDRLKPGMGVATKLRKDCAIDENSHKDQMGGIDALEYIFGGFPTLNQLTEYGIDQALKRSGNNQSKAAGMLGISKQALSKRLKKRRK</sequence>
<dbReference type="PROSITE" id="PS50110">
    <property type="entry name" value="RESPONSE_REGULATORY"/>
    <property type="match status" value="1"/>
</dbReference>
<dbReference type="CDD" id="cd00009">
    <property type="entry name" value="AAA"/>
    <property type="match status" value="1"/>
</dbReference>
<dbReference type="Gene3D" id="3.40.50.2300">
    <property type="match status" value="1"/>
</dbReference>
<dbReference type="GO" id="GO:0005524">
    <property type="term" value="F:ATP binding"/>
    <property type="evidence" value="ECO:0007669"/>
    <property type="project" value="UniProtKB-KW"/>
</dbReference>
<protein>
    <submittedName>
        <fullName evidence="9">Response regulator HsfA</fullName>
    </submittedName>
</protein>
<dbReference type="SUPFAM" id="SSF52172">
    <property type="entry name" value="CheY-like"/>
    <property type="match status" value="1"/>
</dbReference>
<dbReference type="PROSITE" id="PS00676">
    <property type="entry name" value="SIGMA54_INTERACT_2"/>
    <property type="match status" value="1"/>
</dbReference>
<keyword evidence="10" id="KW-1185">Reference proteome</keyword>
<dbReference type="GO" id="GO:0043565">
    <property type="term" value="F:sequence-specific DNA binding"/>
    <property type="evidence" value="ECO:0007669"/>
    <property type="project" value="InterPro"/>
</dbReference>
<feature type="modified residue" description="4-aspartylphosphate" evidence="6">
    <location>
        <position position="60"/>
    </location>
</feature>
<dbReference type="InterPro" id="IPR009057">
    <property type="entry name" value="Homeodomain-like_sf"/>
</dbReference>
<evidence type="ECO:0000256" key="2">
    <source>
        <dbReference type="ARBA" id="ARBA00022840"/>
    </source>
</evidence>
<accession>A0A1W1HAZ8</accession>
<evidence type="ECO:0000256" key="1">
    <source>
        <dbReference type="ARBA" id="ARBA00022741"/>
    </source>
</evidence>
<dbReference type="InterPro" id="IPR011006">
    <property type="entry name" value="CheY-like_superfamily"/>
</dbReference>
<evidence type="ECO:0000313" key="9">
    <source>
        <dbReference type="EMBL" id="SLM29592.1"/>
    </source>
</evidence>
<evidence type="ECO:0000256" key="5">
    <source>
        <dbReference type="ARBA" id="ARBA00023163"/>
    </source>
</evidence>
<dbReference type="OrthoDB" id="9814761at2"/>
<evidence type="ECO:0000256" key="3">
    <source>
        <dbReference type="ARBA" id="ARBA00023015"/>
    </source>
</evidence>
<evidence type="ECO:0000256" key="6">
    <source>
        <dbReference type="PROSITE-ProRule" id="PRU00169"/>
    </source>
</evidence>
<dbReference type="PROSITE" id="PS50045">
    <property type="entry name" value="SIGMA54_INTERACT_4"/>
    <property type="match status" value="1"/>
</dbReference>
<dbReference type="InterPro" id="IPR002197">
    <property type="entry name" value="HTH_Fis"/>
</dbReference>
<dbReference type="SMART" id="SM00382">
    <property type="entry name" value="AAA"/>
    <property type="match status" value="1"/>
</dbReference>
<dbReference type="InterPro" id="IPR025944">
    <property type="entry name" value="Sigma_54_int_dom_CS"/>
</dbReference>
<evidence type="ECO:0000259" key="7">
    <source>
        <dbReference type="PROSITE" id="PS50045"/>
    </source>
</evidence>
<feature type="domain" description="Sigma-54 factor interaction" evidence="7">
    <location>
        <begin position="155"/>
        <end position="390"/>
    </location>
</feature>
<dbReference type="SUPFAM" id="SSF52540">
    <property type="entry name" value="P-loop containing nucleoside triphosphate hydrolases"/>
    <property type="match status" value="1"/>
</dbReference>
<organism evidence="9 10">
    <name type="scientific">Desulfamplus magnetovallimortis</name>
    <dbReference type="NCBI Taxonomy" id="1246637"/>
    <lineage>
        <taxon>Bacteria</taxon>
        <taxon>Pseudomonadati</taxon>
        <taxon>Thermodesulfobacteriota</taxon>
        <taxon>Desulfobacteria</taxon>
        <taxon>Desulfobacterales</taxon>
        <taxon>Desulfobacteraceae</taxon>
        <taxon>Desulfamplus</taxon>
    </lineage>
</organism>
<dbReference type="Gene3D" id="1.10.10.60">
    <property type="entry name" value="Homeodomain-like"/>
    <property type="match status" value="1"/>
</dbReference>
<name>A0A1W1HAZ8_9BACT</name>
<reference evidence="9 10" key="1">
    <citation type="submission" date="2017-03" db="EMBL/GenBank/DDBJ databases">
        <authorList>
            <person name="Afonso C.L."/>
            <person name="Miller P.J."/>
            <person name="Scott M.A."/>
            <person name="Spackman E."/>
            <person name="Goraichik I."/>
            <person name="Dimitrov K.M."/>
            <person name="Suarez D.L."/>
            <person name="Swayne D.E."/>
        </authorList>
    </citation>
    <scope>NUCLEOTIDE SEQUENCE [LARGE SCALE GENOMIC DNA]</scope>
    <source>
        <strain evidence="9">PRJEB14757</strain>
    </source>
</reference>
<dbReference type="PRINTS" id="PR01590">
    <property type="entry name" value="HTHFIS"/>
</dbReference>
<dbReference type="Gene3D" id="3.40.50.300">
    <property type="entry name" value="P-loop containing nucleotide triphosphate hydrolases"/>
    <property type="match status" value="1"/>
</dbReference>